<dbReference type="RefSeq" id="WP_013100590.1">
    <property type="nucleotide sequence ID" value="NC_014122.1"/>
</dbReference>
<evidence type="ECO:0000256" key="1">
    <source>
        <dbReference type="PIRSR" id="PIRSR602848-1"/>
    </source>
</evidence>
<organism evidence="2 3">
    <name type="scientific">Methanocaldococcus infernus (strain DSM 11812 / JCM 15783 / ME)</name>
    <dbReference type="NCBI Taxonomy" id="573063"/>
    <lineage>
        <taxon>Archaea</taxon>
        <taxon>Methanobacteriati</taxon>
        <taxon>Methanobacteriota</taxon>
        <taxon>Methanomada group</taxon>
        <taxon>Methanococci</taxon>
        <taxon>Methanococcales</taxon>
        <taxon>Methanocaldococcaceae</taxon>
        <taxon>Methanocaldococcus</taxon>
    </lineage>
</organism>
<dbReference type="SUPFAM" id="SSF74784">
    <property type="entry name" value="Translin"/>
    <property type="match status" value="1"/>
</dbReference>
<dbReference type="OrthoDB" id="26985at2157"/>
<gene>
    <name evidence="2" type="ordered locus">Metin_1192</name>
</gene>
<dbReference type="PANTHER" id="PTHR10741">
    <property type="entry name" value="TRANSLIN AND TRANSLIN ASSOCIATED PROTEIN X"/>
    <property type="match status" value="1"/>
</dbReference>
<sequence length="194" mass="23756">MDYLIEYLTKKDQTREEILKLAREIVRDCAMLIRRIHKSKEDVFKEDFKSIREKIIKLKELTQYPEFIHYLSTPEQEFVEAYTLYSIKFYNTVPKFEDFEIIKEENYILGIADTIGELRREFLEAIKEDDKEEAERYYKFMEELYDFIMSFDHYYVVDNLRRKQDIARGILERSYGDLVYFIENLKLRKALNKE</sequence>
<keyword evidence="3" id="KW-1185">Reference proteome</keyword>
<feature type="binding site" evidence="1">
    <location>
        <position position="80"/>
    </location>
    <ligand>
        <name>Mg(2+)</name>
        <dbReference type="ChEBI" id="CHEBI:18420"/>
    </ligand>
</feature>
<reference evidence="2" key="1">
    <citation type="submission" date="2010-04" db="EMBL/GenBank/DDBJ databases">
        <title>Complete sequence of Methanocaldococcus infernus ME.</title>
        <authorList>
            <consortium name="US DOE Joint Genome Institute"/>
            <person name="Lucas S."/>
            <person name="Copeland A."/>
            <person name="Lapidus A."/>
            <person name="Cheng J.-F."/>
            <person name="Bruce D."/>
            <person name="Goodwin L."/>
            <person name="Pitluck S."/>
            <person name="Munk A.C."/>
            <person name="Detter J.C."/>
            <person name="Han C."/>
            <person name="Tapia R."/>
            <person name="Land M."/>
            <person name="Hauser L."/>
            <person name="Kyrpides N."/>
            <person name="Mikhailova N."/>
            <person name="Sieprawska-Lupa M."/>
            <person name="Whitman W.B."/>
            <person name="Woyke T."/>
        </authorList>
    </citation>
    <scope>NUCLEOTIDE SEQUENCE [LARGE SCALE GENOMIC DNA]</scope>
    <source>
        <strain evidence="2">ME</strain>
    </source>
</reference>
<dbReference type="AlphaFoldDB" id="D5VTE2"/>
<proteinExistence type="predicted"/>
<dbReference type="NCBIfam" id="NF011159">
    <property type="entry name" value="PRK14562.1-4"/>
    <property type="match status" value="1"/>
</dbReference>
<dbReference type="eggNOG" id="arCOG04318">
    <property type="taxonomic scope" value="Archaea"/>
</dbReference>
<dbReference type="STRING" id="573063.Metin_1192"/>
<dbReference type="Gene3D" id="1.20.58.2140">
    <property type="match status" value="1"/>
</dbReference>
<protein>
    <submittedName>
        <fullName evidence="2">Translin</fullName>
    </submittedName>
</protein>
<dbReference type="GO" id="GO:0046872">
    <property type="term" value="F:metal ion binding"/>
    <property type="evidence" value="ECO:0007669"/>
    <property type="project" value="UniProtKB-KW"/>
</dbReference>
<dbReference type="Proteomes" id="UP000002061">
    <property type="component" value="Chromosome"/>
</dbReference>
<dbReference type="InterPro" id="IPR036081">
    <property type="entry name" value="Translin_sf"/>
</dbReference>
<dbReference type="GO" id="GO:0043565">
    <property type="term" value="F:sequence-specific DNA binding"/>
    <property type="evidence" value="ECO:0007669"/>
    <property type="project" value="InterPro"/>
</dbReference>
<keyword evidence="1" id="KW-0460">Magnesium</keyword>
<dbReference type="HOGENOM" id="CLU_099315_0_0_2"/>
<name>D5VTE2_METIM</name>
<keyword evidence="1" id="KW-0479">Metal-binding</keyword>
<dbReference type="EMBL" id="CP002009">
    <property type="protein sequence ID" value="ADG13845.1"/>
    <property type="molecule type" value="Genomic_DNA"/>
</dbReference>
<evidence type="ECO:0000313" key="2">
    <source>
        <dbReference type="EMBL" id="ADG13845.1"/>
    </source>
</evidence>
<accession>D5VTE2</accession>
<dbReference type="InterPro" id="IPR002848">
    <property type="entry name" value="Translin_fam"/>
</dbReference>
<dbReference type="GeneID" id="9132211"/>
<dbReference type="KEGG" id="mif:Metin_1192"/>
<feature type="binding site" evidence="1">
    <location>
        <position position="117"/>
    </location>
    <ligand>
        <name>Mg(2+)</name>
        <dbReference type="ChEBI" id="CHEBI:18420"/>
    </ligand>
</feature>
<dbReference type="CDD" id="cd14820">
    <property type="entry name" value="TRAX"/>
    <property type="match status" value="1"/>
</dbReference>
<dbReference type="Pfam" id="PF01997">
    <property type="entry name" value="Translin"/>
    <property type="match status" value="1"/>
</dbReference>
<evidence type="ECO:0000313" key="3">
    <source>
        <dbReference type="Proteomes" id="UP000002061"/>
    </source>
</evidence>